<dbReference type="EMBL" id="KQ419670">
    <property type="protein sequence ID" value="KOF82647.1"/>
    <property type="molecule type" value="Genomic_DNA"/>
</dbReference>
<dbReference type="AlphaFoldDB" id="A0A0L8H0D0"/>
<sequence length="181" mass="21336">MSRDVTGTKLYQHLPFPWITLVAWIGETANELSKYGHNNYFILNKELTKTFQKEQNINILPMNEIPEIEEIRSASEKQECRRVFVMKKALNLFPPVCERILRDEKSIEMMRAVKSTRHIDHILKYGGEYLKSPCQESRLYEFLMIDVLVPIFAAILFLIYLIYLSVKKCFSFCCKKKTKTD</sequence>
<evidence type="ECO:0000256" key="1">
    <source>
        <dbReference type="SAM" id="Phobius"/>
    </source>
</evidence>
<dbReference type="OrthoDB" id="5835829at2759"/>
<organism evidence="2">
    <name type="scientific">Octopus bimaculoides</name>
    <name type="common">California two-spotted octopus</name>
    <dbReference type="NCBI Taxonomy" id="37653"/>
    <lineage>
        <taxon>Eukaryota</taxon>
        <taxon>Metazoa</taxon>
        <taxon>Spiralia</taxon>
        <taxon>Lophotrochozoa</taxon>
        <taxon>Mollusca</taxon>
        <taxon>Cephalopoda</taxon>
        <taxon>Coleoidea</taxon>
        <taxon>Octopodiformes</taxon>
        <taxon>Octopoda</taxon>
        <taxon>Incirrata</taxon>
        <taxon>Octopodidae</taxon>
        <taxon>Octopus</taxon>
    </lineage>
</organism>
<proteinExistence type="predicted"/>
<feature type="transmembrane region" description="Helical" evidence="1">
    <location>
        <begin position="142"/>
        <end position="166"/>
    </location>
</feature>
<keyword evidence="1" id="KW-0812">Transmembrane</keyword>
<evidence type="ECO:0000313" key="2">
    <source>
        <dbReference type="EMBL" id="KOF82647.1"/>
    </source>
</evidence>
<name>A0A0L8H0D0_OCTBM</name>
<accession>A0A0L8H0D0</accession>
<keyword evidence="1" id="KW-1133">Transmembrane helix</keyword>
<keyword evidence="1" id="KW-0472">Membrane</keyword>
<protein>
    <submittedName>
        <fullName evidence="2">Uncharacterized protein</fullName>
    </submittedName>
</protein>
<gene>
    <name evidence="2" type="ORF">OCBIM_22024983mg</name>
</gene>
<reference evidence="2" key="1">
    <citation type="submission" date="2015-07" db="EMBL/GenBank/DDBJ databases">
        <title>MeaNS - Measles Nucleotide Surveillance Program.</title>
        <authorList>
            <person name="Tran T."/>
            <person name="Druce J."/>
        </authorList>
    </citation>
    <scope>NUCLEOTIDE SEQUENCE</scope>
    <source>
        <strain evidence="2">UCB-OBI-ISO-001</strain>
        <tissue evidence="2">Gonad</tissue>
    </source>
</reference>